<dbReference type="Proteomes" id="UP001597180">
    <property type="component" value="Unassembled WGS sequence"/>
</dbReference>
<evidence type="ECO:0000313" key="2">
    <source>
        <dbReference type="EMBL" id="MFD1224993.1"/>
    </source>
</evidence>
<keyword evidence="1" id="KW-0732">Signal</keyword>
<organism evidence="2 3">
    <name type="scientific">Paenibacillus vulneris</name>
    <dbReference type="NCBI Taxonomy" id="1133364"/>
    <lineage>
        <taxon>Bacteria</taxon>
        <taxon>Bacillati</taxon>
        <taxon>Bacillota</taxon>
        <taxon>Bacilli</taxon>
        <taxon>Bacillales</taxon>
        <taxon>Paenibacillaceae</taxon>
        <taxon>Paenibacillus</taxon>
    </lineage>
</organism>
<name>A0ABW3UVN1_9BACL</name>
<feature type="signal peptide" evidence="1">
    <location>
        <begin position="1"/>
        <end position="34"/>
    </location>
</feature>
<comment type="caution">
    <text evidence="2">The sequence shown here is derived from an EMBL/GenBank/DDBJ whole genome shotgun (WGS) entry which is preliminary data.</text>
</comment>
<reference evidence="3" key="1">
    <citation type="journal article" date="2019" name="Int. J. Syst. Evol. Microbiol.">
        <title>The Global Catalogue of Microorganisms (GCM) 10K type strain sequencing project: providing services to taxonomists for standard genome sequencing and annotation.</title>
        <authorList>
            <consortium name="The Broad Institute Genomics Platform"/>
            <consortium name="The Broad Institute Genome Sequencing Center for Infectious Disease"/>
            <person name="Wu L."/>
            <person name="Ma J."/>
        </authorList>
    </citation>
    <scope>NUCLEOTIDE SEQUENCE [LARGE SCALE GENOMIC DNA]</scope>
    <source>
        <strain evidence="3">CCUG 53270</strain>
    </source>
</reference>
<keyword evidence="3" id="KW-1185">Reference proteome</keyword>
<proteinExistence type="predicted"/>
<protein>
    <submittedName>
        <fullName evidence="2">Uncharacterized protein</fullName>
    </submittedName>
</protein>
<dbReference type="EMBL" id="JBHTLU010000054">
    <property type="protein sequence ID" value="MFD1224993.1"/>
    <property type="molecule type" value="Genomic_DNA"/>
</dbReference>
<evidence type="ECO:0000256" key="1">
    <source>
        <dbReference type="SAM" id="SignalP"/>
    </source>
</evidence>
<feature type="chain" id="PRO_5046086858" evidence="1">
    <location>
        <begin position="35"/>
        <end position="167"/>
    </location>
</feature>
<accession>A0ABW3UVN1</accession>
<evidence type="ECO:0000313" key="3">
    <source>
        <dbReference type="Proteomes" id="UP001597180"/>
    </source>
</evidence>
<gene>
    <name evidence="2" type="ORF">ACFQ4B_33360</name>
</gene>
<sequence length="167" mass="18742">MKRRSAFIHHVTLISRTLLLACLLWTLSFASVYAEPQPPVQVFDVKKEQVVATLPNTSAFREQAASWLKAVQRLSGRARVEAESGIVVHIPLQPPLPVKHSWLTMNAADLYLFVDPEQKESPHLLVFSSEGKPYVFDCPSDPDSFLKQHGLLELARKSQANKSDLPE</sequence>
<dbReference type="RefSeq" id="WP_345593924.1">
    <property type="nucleotide sequence ID" value="NZ_BAABJG010000051.1"/>
</dbReference>